<organism evidence="2 3">
    <name type="scientific">Thelonectria olida</name>
    <dbReference type="NCBI Taxonomy" id="1576542"/>
    <lineage>
        <taxon>Eukaryota</taxon>
        <taxon>Fungi</taxon>
        <taxon>Dikarya</taxon>
        <taxon>Ascomycota</taxon>
        <taxon>Pezizomycotina</taxon>
        <taxon>Sordariomycetes</taxon>
        <taxon>Hypocreomycetidae</taxon>
        <taxon>Hypocreales</taxon>
        <taxon>Nectriaceae</taxon>
        <taxon>Thelonectria</taxon>
    </lineage>
</organism>
<keyword evidence="3" id="KW-1185">Reference proteome</keyword>
<evidence type="ECO:0000313" key="3">
    <source>
        <dbReference type="Proteomes" id="UP000777438"/>
    </source>
</evidence>
<keyword evidence="1" id="KW-0732">Signal</keyword>
<accession>A0A9P8W484</accession>
<dbReference type="Proteomes" id="UP000777438">
    <property type="component" value="Unassembled WGS sequence"/>
</dbReference>
<protein>
    <submittedName>
        <fullName evidence="2">Uncharacterized protein</fullName>
    </submittedName>
</protein>
<evidence type="ECO:0000313" key="2">
    <source>
        <dbReference type="EMBL" id="KAH6889231.1"/>
    </source>
</evidence>
<feature type="signal peptide" evidence="1">
    <location>
        <begin position="1"/>
        <end position="23"/>
    </location>
</feature>
<name>A0A9P8W484_9HYPO</name>
<sequence length="321" mass="36016">MYGRNSLILRLKANLRLIWFIFTTELPITSQLSVPRGENPKAAAAYRTVHSFWWEHGAATRGDGPTRILLCRQILQTHQSAVFSALHSRTQPCLHLHDLHFEASYWLDLGCARRQIALSREKKKRRVCVSSTHWEEAPEWGSEGAPRPSERACGRVQLQLRTKSVLAPTNQQRGLLPMCPVLFGLRLILGKSPCFMPCDAERETAACPVCHSVLLRNSPDGKIPRNSHTNQWELNCDVGCCRLFVISLGWLTFVLDEGRKQHHLLAISPGRPFGAGDGAVTGEERRLTASYRVQTRVGAEKPKVESSTCMCTSSLRTMSCF</sequence>
<evidence type="ECO:0000256" key="1">
    <source>
        <dbReference type="SAM" id="SignalP"/>
    </source>
</evidence>
<gene>
    <name evidence="2" type="ORF">B0T10DRAFT_48875</name>
</gene>
<proteinExistence type="predicted"/>
<dbReference type="AlphaFoldDB" id="A0A9P8W484"/>
<reference evidence="2 3" key="1">
    <citation type="journal article" date="2021" name="Nat. Commun.">
        <title>Genetic determinants of endophytism in the Arabidopsis root mycobiome.</title>
        <authorList>
            <person name="Mesny F."/>
            <person name="Miyauchi S."/>
            <person name="Thiergart T."/>
            <person name="Pickel B."/>
            <person name="Atanasova L."/>
            <person name="Karlsson M."/>
            <person name="Huettel B."/>
            <person name="Barry K.W."/>
            <person name="Haridas S."/>
            <person name="Chen C."/>
            <person name="Bauer D."/>
            <person name="Andreopoulos W."/>
            <person name="Pangilinan J."/>
            <person name="LaButti K."/>
            <person name="Riley R."/>
            <person name="Lipzen A."/>
            <person name="Clum A."/>
            <person name="Drula E."/>
            <person name="Henrissat B."/>
            <person name="Kohler A."/>
            <person name="Grigoriev I.V."/>
            <person name="Martin F.M."/>
            <person name="Hacquard S."/>
        </authorList>
    </citation>
    <scope>NUCLEOTIDE SEQUENCE [LARGE SCALE GENOMIC DNA]</scope>
    <source>
        <strain evidence="2 3">MPI-CAGE-CH-0241</strain>
    </source>
</reference>
<feature type="chain" id="PRO_5040307356" evidence="1">
    <location>
        <begin position="24"/>
        <end position="321"/>
    </location>
</feature>
<dbReference type="EMBL" id="JAGPYM010000011">
    <property type="protein sequence ID" value="KAH6889231.1"/>
    <property type="molecule type" value="Genomic_DNA"/>
</dbReference>
<comment type="caution">
    <text evidence="2">The sequence shown here is derived from an EMBL/GenBank/DDBJ whole genome shotgun (WGS) entry which is preliminary data.</text>
</comment>